<feature type="region of interest" description="Disordered" evidence="1">
    <location>
        <begin position="301"/>
        <end position="331"/>
    </location>
</feature>
<reference evidence="2 3" key="1">
    <citation type="submission" date="2017-07" db="EMBL/GenBank/DDBJ databases">
        <title>First draft Genome Sequence of Nocardia cerradoensis isolated from human infection.</title>
        <authorList>
            <person name="Carrasco G."/>
        </authorList>
    </citation>
    <scope>NUCLEOTIDE SEQUENCE [LARGE SCALE GENOMIC DNA]</scope>
    <source>
        <strain evidence="2 3">CNM20130759</strain>
    </source>
</reference>
<name>A0A231HCR2_9NOCA</name>
<evidence type="ECO:0000313" key="3">
    <source>
        <dbReference type="Proteomes" id="UP000215506"/>
    </source>
</evidence>
<dbReference type="EMBL" id="NGAF01000002">
    <property type="protein sequence ID" value="OXR46690.1"/>
    <property type="molecule type" value="Genomic_DNA"/>
</dbReference>
<keyword evidence="3" id="KW-1185">Reference proteome</keyword>
<accession>A0A231HCR2</accession>
<feature type="compositionally biased region" description="Low complexity" evidence="1">
    <location>
        <begin position="228"/>
        <end position="238"/>
    </location>
</feature>
<feature type="compositionally biased region" description="Polar residues" evidence="1">
    <location>
        <begin position="304"/>
        <end position="328"/>
    </location>
</feature>
<feature type="region of interest" description="Disordered" evidence="1">
    <location>
        <begin position="209"/>
        <end position="265"/>
    </location>
</feature>
<gene>
    <name evidence="2" type="ORF">B7C42_01665</name>
</gene>
<dbReference type="Proteomes" id="UP000215506">
    <property type="component" value="Unassembled WGS sequence"/>
</dbReference>
<evidence type="ECO:0000313" key="2">
    <source>
        <dbReference type="EMBL" id="OXR46690.1"/>
    </source>
</evidence>
<dbReference type="RefSeq" id="WP_094024819.1">
    <property type="nucleotide sequence ID" value="NZ_NGAF01000002.1"/>
</dbReference>
<organism evidence="2 3">
    <name type="scientific">Nocardia cerradoensis</name>
    <dbReference type="NCBI Taxonomy" id="85688"/>
    <lineage>
        <taxon>Bacteria</taxon>
        <taxon>Bacillati</taxon>
        <taxon>Actinomycetota</taxon>
        <taxon>Actinomycetes</taxon>
        <taxon>Mycobacteriales</taxon>
        <taxon>Nocardiaceae</taxon>
        <taxon>Nocardia</taxon>
    </lineage>
</organism>
<proteinExistence type="predicted"/>
<feature type="compositionally biased region" description="Polar residues" evidence="1">
    <location>
        <begin position="243"/>
        <end position="255"/>
    </location>
</feature>
<evidence type="ECO:0000256" key="1">
    <source>
        <dbReference type="SAM" id="MobiDB-lite"/>
    </source>
</evidence>
<dbReference type="AlphaFoldDB" id="A0A231HCR2"/>
<protein>
    <submittedName>
        <fullName evidence="2">Uncharacterized protein</fullName>
    </submittedName>
</protein>
<sequence>MSVALRGTATAGTTTITPDATVVAGDLLVVAAIAPSATTITVPAGWTTLRSVTTSNSSSTLRLVIAYRLLVAGDPSSWTLTGATYNICAAYSGCDPTTPILAENFSSAAASSITTPTLSNTNSGAWRVAAWGIAEVSFSSVSAWSTFSPADTRRAHQEQSKYALALTDSAATVATGSTSITGTSPTSQPSWACELAWIGLIQPLLSTPVSSSDTGAGAETAAVRPADTETAAGTDTAAVKATSAVSQTGSATDTASVRPGDTDTAAGTEASALAVQAADTATVTDSATVVVQAPETGTAVDTAIGTSGTPVTDPATGTESSSIATRGSDTGTAADTAGVVAAEPSADTGAAADSATVSIDQQVADVASTSESALVKVGIPSTDTASGLESARITQGDSDTATARDSATARHAGAAVPARLHFVEVLPRLPVWTGPGQ</sequence>
<comment type="caution">
    <text evidence="2">The sequence shown here is derived from an EMBL/GenBank/DDBJ whole genome shotgun (WGS) entry which is preliminary data.</text>
</comment>